<reference evidence="4" key="1">
    <citation type="journal article" date="2016" name="Nature">
        <title>The genome of the seagrass Zostera marina reveals angiosperm adaptation to the sea.</title>
        <authorList>
            <person name="Olsen J.L."/>
            <person name="Rouze P."/>
            <person name="Verhelst B."/>
            <person name="Lin Y.-C."/>
            <person name="Bayer T."/>
            <person name="Collen J."/>
            <person name="Dattolo E."/>
            <person name="De Paoli E."/>
            <person name="Dittami S."/>
            <person name="Maumus F."/>
            <person name="Michel G."/>
            <person name="Kersting A."/>
            <person name="Lauritano C."/>
            <person name="Lohaus R."/>
            <person name="Toepel M."/>
            <person name="Tonon T."/>
            <person name="Vanneste K."/>
            <person name="Amirebrahimi M."/>
            <person name="Brakel J."/>
            <person name="Bostroem C."/>
            <person name="Chovatia M."/>
            <person name="Grimwood J."/>
            <person name="Jenkins J.W."/>
            <person name="Jueterbock A."/>
            <person name="Mraz A."/>
            <person name="Stam W.T."/>
            <person name="Tice H."/>
            <person name="Bornberg-Bauer E."/>
            <person name="Green P.J."/>
            <person name="Pearson G.A."/>
            <person name="Procaccini G."/>
            <person name="Duarte C.M."/>
            <person name="Schmutz J."/>
            <person name="Reusch T.B.H."/>
            <person name="Van de Peer Y."/>
        </authorList>
    </citation>
    <scope>NUCLEOTIDE SEQUENCE [LARGE SCALE GENOMIC DNA]</scope>
    <source>
        <strain evidence="4">cv. Finnish</strain>
    </source>
</reference>
<dbReference type="Proteomes" id="UP000036987">
    <property type="component" value="Unassembled WGS sequence"/>
</dbReference>
<dbReference type="InterPro" id="IPR040348">
    <property type="entry name" value="POLAR-like"/>
</dbReference>
<comment type="caution">
    <text evidence="3">The sequence shown here is derived from an EMBL/GenBank/DDBJ whole genome shotgun (WGS) entry which is preliminary data.</text>
</comment>
<evidence type="ECO:0000256" key="2">
    <source>
        <dbReference type="SAM" id="MobiDB-lite"/>
    </source>
</evidence>
<sequence>MELFPQNNKDGAGGLRIIDILQESDHSDDTSNIGSFKSNSPVKSAVSHWLTWMKNRKEDRQKQKNECLKRQGRGSGFFKSVLNGKTPPSPPPPPAASVNSNSEQQIQMGNGAEFDKPTFHIGVGVGLIYLLAKTSHEFKKMTELRKEMEIMVKETRESFARRHGNGNAEADVMESTHFSDSSSDKISYNNVSFQACDENNDHKNQLENELRSELLQLQHNLDITKRVEVPNYDNTDSEKEEDYNEMEGEWEQNNGVCPFELERRLHELLEERQEHQIIELQFDLENAERELQERDREIYWLKNASTLLRNDSTKSC</sequence>
<evidence type="ECO:0000313" key="4">
    <source>
        <dbReference type="Proteomes" id="UP000036987"/>
    </source>
</evidence>
<dbReference type="EMBL" id="LFYR01000643">
    <property type="protein sequence ID" value="KMZ72188.1"/>
    <property type="molecule type" value="Genomic_DNA"/>
</dbReference>
<protein>
    <submittedName>
        <fullName evidence="3">POLAR LOCALIZATION DURING ASYMMETRIC DIVISION AND REDISTRIBUTION protein</fullName>
    </submittedName>
</protein>
<feature type="coiled-coil region" evidence="1">
    <location>
        <begin position="270"/>
        <end position="304"/>
    </location>
</feature>
<keyword evidence="4" id="KW-1185">Reference proteome</keyword>
<gene>
    <name evidence="3" type="ORF">ZOSMA_16G01600</name>
</gene>
<accession>A0A0K9PT19</accession>
<organism evidence="3 4">
    <name type="scientific">Zostera marina</name>
    <name type="common">Eelgrass</name>
    <dbReference type="NCBI Taxonomy" id="29655"/>
    <lineage>
        <taxon>Eukaryota</taxon>
        <taxon>Viridiplantae</taxon>
        <taxon>Streptophyta</taxon>
        <taxon>Embryophyta</taxon>
        <taxon>Tracheophyta</taxon>
        <taxon>Spermatophyta</taxon>
        <taxon>Magnoliopsida</taxon>
        <taxon>Liliopsida</taxon>
        <taxon>Zosteraceae</taxon>
        <taxon>Zostera</taxon>
    </lineage>
</organism>
<evidence type="ECO:0000313" key="3">
    <source>
        <dbReference type="EMBL" id="KMZ72188.1"/>
    </source>
</evidence>
<dbReference type="OrthoDB" id="1916242at2759"/>
<dbReference type="GO" id="GO:0008356">
    <property type="term" value="P:asymmetric cell division"/>
    <property type="evidence" value="ECO:0007669"/>
    <property type="project" value="InterPro"/>
</dbReference>
<dbReference type="PANTHER" id="PTHR33476">
    <property type="entry name" value="EMB|CAB62613.1"/>
    <property type="match status" value="1"/>
</dbReference>
<evidence type="ECO:0000256" key="1">
    <source>
        <dbReference type="SAM" id="Coils"/>
    </source>
</evidence>
<keyword evidence="1" id="KW-0175">Coiled coil</keyword>
<dbReference type="PANTHER" id="PTHR33476:SF22">
    <property type="entry name" value="PROTEIN POLAR LOCALIZATION DURING ASYMMETRIC DIVISION AND REDISTRIBUTION"/>
    <property type="match status" value="1"/>
</dbReference>
<feature type="region of interest" description="Disordered" evidence="2">
    <location>
        <begin position="75"/>
        <end position="103"/>
    </location>
</feature>
<name>A0A0K9PT19_ZOSMR</name>
<dbReference type="AlphaFoldDB" id="A0A0K9PT19"/>
<proteinExistence type="predicted"/>